<sequence length="362" mass="41315">MTNTAKTPHPVTAGHSERNISFDLIRILAIFLVMYNHRETYIFYHHVPHMGLRYILSMCGAAFCKCGPPLFFMVSGALILHKKESFRRIFQHRILRILIVMVILSILIVTLIPDSDSFLKTFFSGLNWYLYAYIGYLLMLPFLRILVNHMTRKDMRLFFILTAIAYSVSGILIPFRGVEEAFTGFLPIFSSPFGSSCWNLAFPVLAYCLVSFSKHEENPARKKRMLLILLIGTIASLVIAMLLMNYDLTAKHGKHMELIAQHAVLFPCCFIFYGLYEGFSGKSIRLPFSGKVLAEFSAATFGMFLIETHTGFSEQIFDFVASWFPHSAGPYLCSLLSIVLQLLLYFLAIFALRKIPPIRKIL</sequence>
<feature type="domain" description="Acyltransferase 3" evidence="2">
    <location>
        <begin position="20"/>
        <end position="349"/>
    </location>
</feature>
<gene>
    <name evidence="3" type="ORF">ERS852448_02935</name>
</gene>
<keyword evidence="1" id="KW-0472">Membrane</keyword>
<feature type="transmembrane region" description="Helical" evidence="1">
    <location>
        <begin position="258"/>
        <end position="276"/>
    </location>
</feature>
<evidence type="ECO:0000259" key="2">
    <source>
        <dbReference type="Pfam" id="PF01757"/>
    </source>
</evidence>
<feature type="transmembrane region" description="Helical" evidence="1">
    <location>
        <begin position="93"/>
        <end position="113"/>
    </location>
</feature>
<dbReference type="GeneID" id="97392206"/>
<proteinExistence type="predicted"/>
<dbReference type="RefSeq" id="WP_055291225.1">
    <property type="nucleotide sequence ID" value="NZ_CP173382.1"/>
</dbReference>
<evidence type="ECO:0000313" key="4">
    <source>
        <dbReference type="Proteomes" id="UP000095492"/>
    </source>
</evidence>
<feature type="transmembrane region" description="Helical" evidence="1">
    <location>
        <begin position="225"/>
        <end position="246"/>
    </location>
</feature>
<feature type="transmembrane region" description="Helical" evidence="1">
    <location>
        <begin position="128"/>
        <end position="147"/>
    </location>
</feature>
<organism evidence="3 4">
    <name type="scientific">Eubacterium ramulus</name>
    <dbReference type="NCBI Taxonomy" id="39490"/>
    <lineage>
        <taxon>Bacteria</taxon>
        <taxon>Bacillati</taxon>
        <taxon>Bacillota</taxon>
        <taxon>Clostridia</taxon>
        <taxon>Eubacteriales</taxon>
        <taxon>Eubacteriaceae</taxon>
        <taxon>Eubacterium</taxon>
    </lineage>
</organism>
<dbReference type="OrthoDB" id="9810469at2"/>
<dbReference type="Proteomes" id="UP000095492">
    <property type="component" value="Unassembled WGS sequence"/>
</dbReference>
<feature type="transmembrane region" description="Helical" evidence="1">
    <location>
        <begin position="328"/>
        <end position="352"/>
    </location>
</feature>
<feature type="transmembrane region" description="Helical" evidence="1">
    <location>
        <begin position="20"/>
        <end position="35"/>
    </location>
</feature>
<dbReference type="Pfam" id="PF01757">
    <property type="entry name" value="Acyl_transf_3"/>
    <property type="match status" value="1"/>
</dbReference>
<evidence type="ECO:0000313" key="3">
    <source>
        <dbReference type="EMBL" id="CUN26574.1"/>
    </source>
</evidence>
<dbReference type="GO" id="GO:0016747">
    <property type="term" value="F:acyltransferase activity, transferring groups other than amino-acyl groups"/>
    <property type="evidence" value="ECO:0007669"/>
    <property type="project" value="InterPro"/>
</dbReference>
<keyword evidence="1" id="KW-1133">Transmembrane helix</keyword>
<dbReference type="EMBL" id="CYYA01000031">
    <property type="protein sequence ID" value="CUN26574.1"/>
    <property type="molecule type" value="Genomic_DNA"/>
</dbReference>
<feature type="transmembrane region" description="Helical" evidence="1">
    <location>
        <begin position="154"/>
        <end position="173"/>
    </location>
</feature>
<reference evidence="3 4" key="1">
    <citation type="submission" date="2015-09" db="EMBL/GenBank/DDBJ databases">
        <authorList>
            <consortium name="Pathogen Informatics"/>
        </authorList>
    </citation>
    <scope>NUCLEOTIDE SEQUENCE [LARGE SCALE GENOMIC DNA]</scope>
    <source>
        <strain evidence="3 4">2789STDY5608891</strain>
    </source>
</reference>
<protein>
    <submittedName>
        <fullName evidence="3">Uncharacterized protein conserved in bacteria</fullName>
    </submittedName>
</protein>
<feature type="transmembrane region" description="Helical" evidence="1">
    <location>
        <begin position="55"/>
        <end position="81"/>
    </location>
</feature>
<evidence type="ECO:0000256" key="1">
    <source>
        <dbReference type="SAM" id="Phobius"/>
    </source>
</evidence>
<accession>A0A173VHN1</accession>
<feature type="transmembrane region" description="Helical" evidence="1">
    <location>
        <begin position="288"/>
        <end position="308"/>
    </location>
</feature>
<name>A0A173VHN1_EUBRA</name>
<dbReference type="AlphaFoldDB" id="A0A173VHN1"/>
<keyword evidence="1" id="KW-0812">Transmembrane</keyword>
<feature type="transmembrane region" description="Helical" evidence="1">
    <location>
        <begin position="193"/>
        <end position="213"/>
    </location>
</feature>
<dbReference type="InterPro" id="IPR002656">
    <property type="entry name" value="Acyl_transf_3_dom"/>
</dbReference>
<dbReference type="STRING" id="39490.ERS852448_02935"/>